<dbReference type="InterPro" id="IPR017359">
    <property type="entry name" value="Phi-like"/>
</dbReference>
<comment type="caution">
    <text evidence="1">The sequence shown here is derived from an EMBL/GenBank/DDBJ whole genome shotgun (WGS) entry which is preliminary data.</text>
</comment>
<sequence>MEGAQSRLEELQLVQCSLLPGERMEFIEDADYWSGMLSGAMKVESGDPDNQKQDLVPIFTLKVDDKPVWLQVTMYMPSQGYLISVKGKNLGRKEQERWQGIIRGKEVELEGDEFPLYNLLSQVVPMLHDSASVEEPASTEGEPKTFHLPDGTIFHVLFTSHHLISTKQRKSLQQWTASLKLSGFAKIGYPGVIYTRGTQENLEEFVANVKAMQWLALKVRFLDQLPDKPLANAASLSGWQEFSRVGEVVEEMKRIGREAFVLEMGIGSSGGSRLSESCPTSVESYPIFNRGVLISPGSGSRSVR</sequence>
<dbReference type="EMBL" id="QPFP01000015">
    <property type="protein sequence ID" value="TEB32546.1"/>
    <property type="molecule type" value="Genomic_DNA"/>
</dbReference>
<proteinExistence type="predicted"/>
<reference evidence="1 2" key="1">
    <citation type="journal article" date="2019" name="Nat. Ecol. Evol.">
        <title>Megaphylogeny resolves global patterns of mushroom evolution.</title>
        <authorList>
            <person name="Varga T."/>
            <person name="Krizsan K."/>
            <person name="Foldi C."/>
            <person name="Dima B."/>
            <person name="Sanchez-Garcia M."/>
            <person name="Sanchez-Ramirez S."/>
            <person name="Szollosi G.J."/>
            <person name="Szarkandi J.G."/>
            <person name="Papp V."/>
            <person name="Albert L."/>
            <person name="Andreopoulos W."/>
            <person name="Angelini C."/>
            <person name="Antonin V."/>
            <person name="Barry K.W."/>
            <person name="Bougher N.L."/>
            <person name="Buchanan P."/>
            <person name="Buyck B."/>
            <person name="Bense V."/>
            <person name="Catcheside P."/>
            <person name="Chovatia M."/>
            <person name="Cooper J."/>
            <person name="Damon W."/>
            <person name="Desjardin D."/>
            <person name="Finy P."/>
            <person name="Geml J."/>
            <person name="Haridas S."/>
            <person name="Hughes K."/>
            <person name="Justo A."/>
            <person name="Karasinski D."/>
            <person name="Kautmanova I."/>
            <person name="Kiss B."/>
            <person name="Kocsube S."/>
            <person name="Kotiranta H."/>
            <person name="LaButti K.M."/>
            <person name="Lechner B.E."/>
            <person name="Liimatainen K."/>
            <person name="Lipzen A."/>
            <person name="Lukacs Z."/>
            <person name="Mihaltcheva S."/>
            <person name="Morgado L.N."/>
            <person name="Niskanen T."/>
            <person name="Noordeloos M.E."/>
            <person name="Ohm R.A."/>
            <person name="Ortiz-Santana B."/>
            <person name="Ovrebo C."/>
            <person name="Racz N."/>
            <person name="Riley R."/>
            <person name="Savchenko A."/>
            <person name="Shiryaev A."/>
            <person name="Soop K."/>
            <person name="Spirin V."/>
            <person name="Szebenyi C."/>
            <person name="Tomsovsky M."/>
            <person name="Tulloss R.E."/>
            <person name="Uehling J."/>
            <person name="Grigoriev I.V."/>
            <person name="Vagvolgyi C."/>
            <person name="Papp T."/>
            <person name="Martin F.M."/>
            <person name="Miettinen O."/>
            <person name="Hibbett D.S."/>
            <person name="Nagy L.G."/>
        </authorList>
    </citation>
    <scope>NUCLEOTIDE SEQUENCE [LARGE SCALE GENOMIC DNA]</scope>
    <source>
        <strain evidence="1 2">FP101781</strain>
    </source>
</reference>
<dbReference type="OrthoDB" id="432412at2759"/>
<dbReference type="PANTHER" id="PTHR15955:SF8">
    <property type="entry name" value="RWD DOMAIN-CONTAINING PROTEIN 2B-RELATED"/>
    <property type="match status" value="1"/>
</dbReference>
<name>A0A4Y7TEE3_COPMI</name>
<dbReference type="Proteomes" id="UP000298030">
    <property type="component" value="Unassembled WGS sequence"/>
</dbReference>
<dbReference type="AlphaFoldDB" id="A0A4Y7TEE3"/>
<accession>A0A4Y7TEE3</accession>
<dbReference type="InterPro" id="IPR059181">
    <property type="entry name" value="RWDD2A-B_C"/>
</dbReference>
<evidence type="ECO:0000313" key="1">
    <source>
        <dbReference type="EMBL" id="TEB32546.1"/>
    </source>
</evidence>
<protein>
    <submittedName>
        <fullName evidence="1">Uncharacterized protein</fullName>
    </submittedName>
</protein>
<evidence type="ECO:0000313" key="2">
    <source>
        <dbReference type="Proteomes" id="UP000298030"/>
    </source>
</evidence>
<dbReference type="STRING" id="71717.A0A4Y7TEE3"/>
<dbReference type="PANTHER" id="PTHR15955">
    <property type="entry name" value="RWD DOMAIN CONTAINING PROTEIN 2"/>
    <property type="match status" value="1"/>
</dbReference>
<gene>
    <name evidence="1" type="ORF">FA13DRAFT_1754539</name>
</gene>
<dbReference type="CDD" id="cd24163">
    <property type="entry name" value="RWDD2_C"/>
    <property type="match status" value="1"/>
</dbReference>
<keyword evidence="2" id="KW-1185">Reference proteome</keyword>
<organism evidence="1 2">
    <name type="scientific">Coprinellus micaceus</name>
    <name type="common">Glistening ink-cap mushroom</name>
    <name type="synonym">Coprinus micaceus</name>
    <dbReference type="NCBI Taxonomy" id="71717"/>
    <lineage>
        <taxon>Eukaryota</taxon>
        <taxon>Fungi</taxon>
        <taxon>Dikarya</taxon>
        <taxon>Basidiomycota</taxon>
        <taxon>Agaricomycotina</taxon>
        <taxon>Agaricomycetes</taxon>
        <taxon>Agaricomycetidae</taxon>
        <taxon>Agaricales</taxon>
        <taxon>Agaricineae</taxon>
        <taxon>Psathyrellaceae</taxon>
        <taxon>Coprinellus</taxon>
    </lineage>
</organism>